<dbReference type="Proteomes" id="UP000315753">
    <property type="component" value="Unassembled WGS sequence"/>
</dbReference>
<gene>
    <name evidence="2" type="ORF">FKZ59_13545</name>
</gene>
<feature type="region of interest" description="Disordered" evidence="1">
    <location>
        <begin position="267"/>
        <end position="286"/>
    </location>
</feature>
<evidence type="ECO:0000313" key="3">
    <source>
        <dbReference type="Proteomes" id="UP000315753"/>
    </source>
</evidence>
<dbReference type="EMBL" id="VIGD01000027">
    <property type="protein sequence ID" value="TQE88660.1"/>
    <property type="molecule type" value="Genomic_DNA"/>
</dbReference>
<evidence type="ECO:0000256" key="1">
    <source>
        <dbReference type="SAM" id="MobiDB-lite"/>
    </source>
</evidence>
<dbReference type="AlphaFoldDB" id="A0A540UVY8"/>
<accession>A0A540UVY8</accession>
<proteinExistence type="predicted"/>
<keyword evidence="3" id="KW-1185">Reference proteome</keyword>
<sequence length="305" mass="35025">MEKENFIISENIEKTFHASDKTFYFAKINIHGNIFKPDLEELIETEIPRVIENAKEIKLKSSTISFTDINRININKKTFIIGHVTISKKERLRYKKGQTTFFANTEHEVANSAMFIYDLKSEILAFTTTTKLSVNSFIDYFTRLLSNDEIVGKVVINLIPDHYDIIKELQMFDKITYVKFSLIHPNPGNRFYNLYSQLVKEVSAKEMDVVYKDEVDGLKVEIENETIKTAAINQGVELVNAGYGEVELKGENYTYVESGKKRKTKKKITKKKSFSSKKSTKKLPLKGSTTSEAIKKVATFIDKLL</sequence>
<dbReference type="Pfam" id="PF15931">
    <property type="entry name" value="DUF4747"/>
    <property type="match status" value="1"/>
</dbReference>
<name>A0A540UVY8_9BACL</name>
<comment type="caution">
    <text evidence="2">The sequence shown here is derived from an EMBL/GenBank/DDBJ whole genome shotgun (WGS) entry which is preliminary data.</text>
</comment>
<reference evidence="2 3" key="1">
    <citation type="submission" date="2019-06" db="EMBL/GenBank/DDBJ databases">
        <title>Genome sequence of Ureibacillus terrenus.</title>
        <authorList>
            <person name="Maclea K.S."/>
            <person name="Simoes M."/>
        </authorList>
    </citation>
    <scope>NUCLEOTIDE SEQUENCE [LARGE SCALE GENOMIC DNA]</scope>
    <source>
        <strain evidence="2 3">ATCC BAA-384</strain>
    </source>
</reference>
<evidence type="ECO:0000313" key="2">
    <source>
        <dbReference type="EMBL" id="TQE88660.1"/>
    </source>
</evidence>
<protein>
    <recommendedName>
        <fullName evidence="4">DUF4747 family protein</fullName>
    </recommendedName>
</protein>
<dbReference type="InterPro" id="IPR031832">
    <property type="entry name" value="DUF4747"/>
</dbReference>
<organism evidence="2 3">
    <name type="scientific">Ureibacillus terrenus</name>
    <dbReference type="NCBI Taxonomy" id="118246"/>
    <lineage>
        <taxon>Bacteria</taxon>
        <taxon>Bacillati</taxon>
        <taxon>Bacillota</taxon>
        <taxon>Bacilli</taxon>
        <taxon>Bacillales</taxon>
        <taxon>Caryophanaceae</taxon>
        <taxon>Ureibacillus</taxon>
    </lineage>
</organism>
<dbReference type="OrthoDB" id="2966807at2"/>
<evidence type="ECO:0008006" key="4">
    <source>
        <dbReference type="Google" id="ProtNLM"/>
    </source>
</evidence>
<feature type="compositionally biased region" description="Basic residues" evidence="1">
    <location>
        <begin position="267"/>
        <end position="284"/>
    </location>
</feature>
<dbReference type="RefSeq" id="WP_141603288.1">
    <property type="nucleotide sequence ID" value="NZ_VIGD01000027.1"/>
</dbReference>